<dbReference type="EMBL" id="JBHRSJ010000009">
    <property type="protein sequence ID" value="MFC2971595.1"/>
    <property type="molecule type" value="Genomic_DNA"/>
</dbReference>
<keyword evidence="1" id="KW-0732">Signal</keyword>
<proteinExistence type="predicted"/>
<gene>
    <name evidence="3" type="ORF">ACFOJE_05125</name>
</gene>
<accession>A0ABV7AR89</accession>
<feature type="signal peptide" evidence="1">
    <location>
        <begin position="1"/>
        <end position="24"/>
    </location>
</feature>
<dbReference type="Proteomes" id="UP001595457">
    <property type="component" value="Unassembled WGS sequence"/>
</dbReference>
<feature type="domain" description="Phage tail collar" evidence="2">
    <location>
        <begin position="32"/>
        <end position="87"/>
    </location>
</feature>
<organism evidence="3 4">
    <name type="scientific">Azotobacter bryophylli</name>
    <dbReference type="NCBI Taxonomy" id="1986537"/>
    <lineage>
        <taxon>Bacteria</taxon>
        <taxon>Pseudomonadati</taxon>
        <taxon>Pseudomonadota</taxon>
        <taxon>Gammaproteobacteria</taxon>
        <taxon>Pseudomonadales</taxon>
        <taxon>Pseudomonadaceae</taxon>
        <taxon>Azotobacter</taxon>
    </lineage>
</organism>
<feature type="chain" id="PRO_5046437711" evidence="1">
    <location>
        <begin position="25"/>
        <end position="211"/>
    </location>
</feature>
<evidence type="ECO:0000313" key="4">
    <source>
        <dbReference type="Proteomes" id="UP001595457"/>
    </source>
</evidence>
<dbReference type="Pfam" id="PF07484">
    <property type="entry name" value="Collar"/>
    <property type="match status" value="1"/>
</dbReference>
<dbReference type="Gene3D" id="3.90.1340.10">
    <property type="entry name" value="Phage tail collar domain"/>
    <property type="match status" value="1"/>
</dbReference>
<evidence type="ECO:0000313" key="3">
    <source>
        <dbReference type="EMBL" id="MFC2971595.1"/>
    </source>
</evidence>
<name>A0ABV7AR89_9GAMM</name>
<protein>
    <submittedName>
        <fullName evidence="3">Phage tail protein</fullName>
    </submittedName>
</protein>
<sequence>MIIDTKLKTAAALLALAASGSAHACGSEPYIGEVCTFASNFCPRGYAPANGALLSISQNSALFALLGTTYGGDGQTTFALPNLQGRSVVNVGQAAGLSPVTLGQQRGSESVALGANNLPASNLNVTLNALQANGTQKIPSAGSLLAVTNTGDRSSTTQVPTYAPAGTGGTQVALGGLTATLAGGNQPVSTLPPQLGMTLCIATEGIFPSRP</sequence>
<dbReference type="InterPro" id="IPR011083">
    <property type="entry name" value="Phage_tail_collar_dom"/>
</dbReference>
<dbReference type="RefSeq" id="WP_377813208.1">
    <property type="nucleotide sequence ID" value="NZ_JBHRSJ010000009.1"/>
</dbReference>
<dbReference type="SUPFAM" id="SSF88874">
    <property type="entry name" value="Receptor-binding domain of short tail fibre protein gp12"/>
    <property type="match status" value="1"/>
</dbReference>
<evidence type="ECO:0000259" key="2">
    <source>
        <dbReference type="Pfam" id="PF07484"/>
    </source>
</evidence>
<evidence type="ECO:0000256" key="1">
    <source>
        <dbReference type="SAM" id="SignalP"/>
    </source>
</evidence>
<comment type="caution">
    <text evidence="3">The sequence shown here is derived from an EMBL/GenBank/DDBJ whole genome shotgun (WGS) entry which is preliminary data.</text>
</comment>
<reference evidence="4" key="1">
    <citation type="journal article" date="2019" name="Int. J. Syst. Evol. Microbiol.">
        <title>The Global Catalogue of Microorganisms (GCM) 10K type strain sequencing project: providing services to taxonomists for standard genome sequencing and annotation.</title>
        <authorList>
            <consortium name="The Broad Institute Genomics Platform"/>
            <consortium name="The Broad Institute Genome Sequencing Center for Infectious Disease"/>
            <person name="Wu L."/>
            <person name="Ma J."/>
        </authorList>
    </citation>
    <scope>NUCLEOTIDE SEQUENCE [LARGE SCALE GENOMIC DNA]</scope>
    <source>
        <strain evidence="4">KCTC 62195</strain>
    </source>
</reference>
<keyword evidence="4" id="KW-1185">Reference proteome</keyword>
<dbReference type="InterPro" id="IPR037053">
    <property type="entry name" value="Phage_tail_collar_dom_sf"/>
</dbReference>